<comment type="caution">
    <text evidence="1">The sequence shown here is derived from an EMBL/GenBank/DDBJ whole genome shotgun (WGS) entry which is preliminary data.</text>
</comment>
<evidence type="ECO:0000313" key="1">
    <source>
        <dbReference type="EMBL" id="ONN73915.1"/>
    </source>
</evidence>
<accession>A0AAC9LXR3</accession>
<dbReference type="RefSeq" id="WP_005687805.1">
    <property type="nucleotide sequence ID" value="NZ_BSWG01000016.1"/>
</dbReference>
<evidence type="ECO:0000313" key="2">
    <source>
        <dbReference type="Proteomes" id="UP000189067"/>
    </source>
</evidence>
<protein>
    <submittedName>
        <fullName evidence="1">Uncharacterized protein</fullName>
    </submittedName>
</protein>
<gene>
    <name evidence="1" type="ORF">BWR10_11670</name>
</gene>
<organism evidence="1 2">
    <name type="scientific">Lacticaseibacillus rhamnosus</name>
    <name type="common">Lactobacillus rhamnosus</name>
    <dbReference type="NCBI Taxonomy" id="47715"/>
    <lineage>
        <taxon>Bacteria</taxon>
        <taxon>Bacillati</taxon>
        <taxon>Bacillota</taxon>
        <taxon>Bacilli</taxon>
        <taxon>Lactobacillales</taxon>
        <taxon>Lactobacillaceae</taxon>
        <taxon>Lacticaseibacillus</taxon>
    </lineage>
</organism>
<reference evidence="1 2" key="1">
    <citation type="submission" date="2017-01" db="EMBL/GenBank/DDBJ databases">
        <title>In silico prediction, in vitro antibacterial spectrum and physicochemical properties of a putative bacteriocin produced by Lactobacillus rhamnosus strain L156.4.</title>
        <authorList>
            <person name="Silveira A.M."/>
            <person name="Monteiro A.S."/>
            <person name="Santos V.L."/>
            <person name="Nicoli J.R."/>
            <person name="Azevedo V."/>
            <person name="Soares S.C."/>
            <person name="Castro-Oliveira L."/>
            <person name="Dias-Souza M.V."/>
            <person name="Nardi R.M."/>
        </authorList>
    </citation>
    <scope>NUCLEOTIDE SEQUENCE [LARGE SCALE GENOMIC DNA]</scope>
    <source>
        <strain evidence="1 2">L156.4</strain>
    </source>
</reference>
<proteinExistence type="predicted"/>
<dbReference type="AlphaFoldDB" id="A0AAC9LXR3"/>
<name>A0AAC9LXR3_LACRH</name>
<dbReference type="EMBL" id="MTJY01000049">
    <property type="protein sequence ID" value="ONN73915.1"/>
    <property type="molecule type" value="Genomic_DNA"/>
</dbReference>
<sequence>MPYIHLIALNRTNGCATAYHFSSEDRSAVISMKQEILSVLSTESDKSSVSFQIVPTDDPSYESVVSYNPYFEQFSLIADLQTLQESLDKFHRTESL</sequence>
<dbReference type="Proteomes" id="UP000189067">
    <property type="component" value="Unassembled WGS sequence"/>
</dbReference>